<reference evidence="2" key="1">
    <citation type="submission" date="2019-11" db="EMBL/GenBank/DDBJ databases">
        <authorList>
            <person name="Feng L."/>
        </authorList>
    </citation>
    <scope>NUCLEOTIDE SEQUENCE</scope>
    <source>
        <strain evidence="2">CnexileLFYP112</strain>
    </source>
</reference>
<dbReference type="Pfam" id="PF12392">
    <property type="entry name" value="DUF3656"/>
    <property type="match status" value="1"/>
</dbReference>
<dbReference type="EMBL" id="CACRTG010000008">
    <property type="protein sequence ID" value="VYS97077.1"/>
    <property type="molecule type" value="Genomic_DNA"/>
</dbReference>
<gene>
    <name evidence="2" type="primary">yhbU_1</name>
    <name evidence="2" type="ORF">CNLFYP112_01497</name>
</gene>
<keyword evidence="2" id="KW-0645">Protease</keyword>
<dbReference type="PANTHER" id="PTHR30217">
    <property type="entry name" value="PEPTIDASE U32 FAMILY"/>
    <property type="match status" value="1"/>
</dbReference>
<sequence length="790" mass="90802">MKRKIEILSPAGSYESMKAAIAAGADAVYIGGSRFGARAYADNLTEEQLLEAIDYVHLHGRKIYLTVNTLLKEKELRESFYEYLRPYYERGLDAVIVQDIGVLQFVKEHFPDLPIHASTQMTITNALGARFLEEQGVERVVTARELQLEEIKNIREKTDVEIESFVHGALCYCYSGQCLYSSMLGGRSGNRGQCAQPCRLPYKVNGSKESSYVLSLKDICTLEYIPELVEAGIDSFKIEGRMKKPEYVALVTAMYRKYTDQYLEHGEKTFCIDPKDRQMLMDLYNRGGSHGGYYHTRNGRKMLSLDRPNHAGVPALQVVSQSGKTVTAKAITDIHAGDVVELPTQNENYTFSDSTKKGQTITFYSHKRQNMKKGQILNRTRNESLINKIHDTIISRKVKEKINGKLILSVGEPAKLEVVYQDCTVDLTGEPVQEALNQPMQIERIEKQMRKTGNTEFEFEHLQIELLGNVFLPMQSLNELRRKALDTLEDQILQKTRRKSSDAPKYMEKSVAADTKCNCFYVSVETSEQLLEVLKESSVQRIYLDCNLAERIWENPNLNDMIQSVHERGKTIYLGMPHIFRTDANVKYEACYAHIFEAAWDGVLIRNYESYQFLKAHGYQGNIVTDYNLYQFNRYAKKFWMEEEVEATTAPLELNYNELREVGLESSELVVYGHVPMMVSAQCVTKTVAGCRKEKGILVMKDRYQKEFFVKNNCDYCYNIIYNSLPVVLTDQKQEIEDLMPKAMRLQFTVEKKENVRKVLDLYRAVFLENQAAREPDMEFTRGHFKRGIK</sequence>
<dbReference type="Pfam" id="PF01136">
    <property type="entry name" value="Peptidase_U32"/>
    <property type="match status" value="1"/>
</dbReference>
<evidence type="ECO:0000259" key="1">
    <source>
        <dbReference type="Pfam" id="PF12392"/>
    </source>
</evidence>
<dbReference type="GO" id="GO:0008233">
    <property type="term" value="F:peptidase activity"/>
    <property type="evidence" value="ECO:0007669"/>
    <property type="project" value="UniProtKB-KW"/>
</dbReference>
<organism evidence="2">
    <name type="scientific">[Clostridium] nexile</name>
    <dbReference type="NCBI Taxonomy" id="29361"/>
    <lineage>
        <taxon>Bacteria</taxon>
        <taxon>Bacillati</taxon>
        <taxon>Bacillota</taxon>
        <taxon>Clostridia</taxon>
        <taxon>Lachnospirales</taxon>
        <taxon>Lachnospiraceae</taxon>
        <taxon>Tyzzerella</taxon>
    </lineage>
</organism>
<dbReference type="InterPro" id="IPR051454">
    <property type="entry name" value="RNA/ubiquinone_mod_enzymes"/>
</dbReference>
<dbReference type="PANTHER" id="PTHR30217:SF10">
    <property type="entry name" value="23S RRNA 5-HYDROXYCYTIDINE C2501 SYNTHASE"/>
    <property type="match status" value="1"/>
</dbReference>
<feature type="domain" description="Peptidase U32 collagenase" evidence="1">
    <location>
        <begin position="377"/>
        <end position="492"/>
    </location>
</feature>
<proteinExistence type="predicted"/>
<dbReference type="AlphaFoldDB" id="A0A6N2SU50"/>
<dbReference type="InterPro" id="IPR001539">
    <property type="entry name" value="Peptidase_U32"/>
</dbReference>
<dbReference type="EC" id="3.4.-.-" evidence="2"/>
<keyword evidence="2" id="KW-0378">Hydrolase</keyword>
<dbReference type="GO" id="GO:0006508">
    <property type="term" value="P:proteolysis"/>
    <property type="evidence" value="ECO:0007669"/>
    <property type="project" value="UniProtKB-KW"/>
</dbReference>
<dbReference type="InterPro" id="IPR020988">
    <property type="entry name" value="Pept_U32_collagenase"/>
</dbReference>
<accession>A0A6N2SU50</accession>
<protein>
    <submittedName>
        <fullName evidence="2">Putative protease YhbU</fullName>
        <ecNumber evidence="2">3.4.-.-</ecNumber>
    </submittedName>
</protein>
<name>A0A6N2SU50_9FIRM</name>
<evidence type="ECO:0000313" key="2">
    <source>
        <dbReference type="EMBL" id="VYS97077.1"/>
    </source>
</evidence>